<accession>A0ACC1CN99</accession>
<protein>
    <submittedName>
        <fullName evidence="1">Uncharacterized protein</fullName>
    </submittedName>
</protein>
<keyword evidence="2" id="KW-1185">Reference proteome</keyword>
<evidence type="ECO:0000313" key="1">
    <source>
        <dbReference type="EMBL" id="KAJ0172947.1"/>
    </source>
</evidence>
<name>A0ACC1CN99_9NEOP</name>
<sequence length="235" mass="27251">MAEFKERNDLTILKQDMQYIKEQLAAVSTTLFSSLETFKKTITDQELEISSLKATVTNLDMSINTLEQRILKNDLEIAGIPETNNENLIHIVQVTATKLGVELTSTEIDEVMRVGPKRLRPNENTSELPRTIIIKLLRKTKRDEIIQAAKSRRNLTTEDIVSGVPKKIYINERLTKHNRILFRDARQRAQRYNFRYCWIRNGNVYVREAEKKPAISILSQHDLDEKVGPFRKQSV</sequence>
<evidence type="ECO:0000313" key="2">
    <source>
        <dbReference type="Proteomes" id="UP000824533"/>
    </source>
</evidence>
<gene>
    <name evidence="1" type="ORF">K1T71_011123</name>
</gene>
<proteinExistence type="predicted"/>
<comment type="caution">
    <text evidence="1">The sequence shown here is derived from an EMBL/GenBank/DDBJ whole genome shotgun (WGS) entry which is preliminary data.</text>
</comment>
<dbReference type="Proteomes" id="UP000824533">
    <property type="component" value="Linkage Group LG20"/>
</dbReference>
<organism evidence="1 2">
    <name type="scientific">Dendrolimus kikuchii</name>
    <dbReference type="NCBI Taxonomy" id="765133"/>
    <lineage>
        <taxon>Eukaryota</taxon>
        <taxon>Metazoa</taxon>
        <taxon>Ecdysozoa</taxon>
        <taxon>Arthropoda</taxon>
        <taxon>Hexapoda</taxon>
        <taxon>Insecta</taxon>
        <taxon>Pterygota</taxon>
        <taxon>Neoptera</taxon>
        <taxon>Endopterygota</taxon>
        <taxon>Lepidoptera</taxon>
        <taxon>Glossata</taxon>
        <taxon>Ditrysia</taxon>
        <taxon>Bombycoidea</taxon>
        <taxon>Lasiocampidae</taxon>
        <taxon>Dendrolimus</taxon>
    </lineage>
</organism>
<dbReference type="EMBL" id="CM034406">
    <property type="protein sequence ID" value="KAJ0172947.1"/>
    <property type="molecule type" value="Genomic_DNA"/>
</dbReference>
<reference evidence="1 2" key="1">
    <citation type="journal article" date="2021" name="Front. Genet.">
        <title>Chromosome-Level Genome Assembly Reveals Significant Gene Expansion in the Toll and IMD Signaling Pathways of Dendrolimus kikuchii.</title>
        <authorList>
            <person name="Zhou J."/>
            <person name="Wu P."/>
            <person name="Xiong Z."/>
            <person name="Liu N."/>
            <person name="Zhao N."/>
            <person name="Ji M."/>
            <person name="Qiu Y."/>
            <person name="Yang B."/>
        </authorList>
    </citation>
    <scope>NUCLEOTIDE SEQUENCE [LARGE SCALE GENOMIC DNA]</scope>
    <source>
        <strain evidence="1">Ann1</strain>
    </source>
</reference>